<evidence type="ECO:0000313" key="2">
    <source>
        <dbReference type="Proteomes" id="UP000183039"/>
    </source>
</evidence>
<comment type="caution">
    <text evidence="1">The sequence shown here is derived from an EMBL/GenBank/DDBJ whole genome shotgun (WGS) entry which is preliminary data.</text>
</comment>
<protein>
    <submittedName>
        <fullName evidence="1">Uncharacterized protein</fullName>
    </submittedName>
</protein>
<name>A0AA91GGA5_9ENTE</name>
<accession>A0AA91GGA5</accession>
<proteinExistence type="predicted"/>
<sequence length="101" mass="11965">MYMRKNEYLTLVAMEECAEIQQALSKAIRFGFDDHHPSRADETNEEQILTEFYQLTAMMEELQKQGIIESFTQAKIDQVKQDKIEKVYKYMDYSVKKGLLE</sequence>
<organism evidence="1 2">
    <name type="scientific">Enterococcus silesiacus</name>
    <dbReference type="NCBI Taxonomy" id="332949"/>
    <lineage>
        <taxon>Bacteria</taxon>
        <taxon>Bacillati</taxon>
        <taxon>Bacillota</taxon>
        <taxon>Bacilli</taxon>
        <taxon>Lactobacillales</taxon>
        <taxon>Enterococcaceae</taxon>
        <taxon>Enterococcus</taxon>
    </lineage>
</organism>
<evidence type="ECO:0000313" key="1">
    <source>
        <dbReference type="EMBL" id="OJG92820.1"/>
    </source>
</evidence>
<dbReference type="Proteomes" id="UP000183039">
    <property type="component" value="Unassembled WGS sequence"/>
</dbReference>
<dbReference type="EMBL" id="JXLC01000004">
    <property type="protein sequence ID" value="OJG92820.1"/>
    <property type="molecule type" value="Genomic_DNA"/>
</dbReference>
<gene>
    <name evidence="1" type="ORF">RV15_GL002765</name>
</gene>
<dbReference type="AlphaFoldDB" id="A0AA91GGA5"/>
<reference evidence="1 2" key="1">
    <citation type="submission" date="2014-12" db="EMBL/GenBank/DDBJ databases">
        <title>Draft genome sequences of 29 type strains of Enterococci.</title>
        <authorList>
            <person name="Zhong Z."/>
            <person name="Sun Z."/>
            <person name="Liu W."/>
            <person name="Zhang W."/>
            <person name="Zhang H."/>
        </authorList>
    </citation>
    <scope>NUCLEOTIDE SEQUENCE [LARGE SCALE GENOMIC DNA]</scope>
    <source>
        <strain evidence="1 2">DSM 22801</strain>
    </source>
</reference>